<gene>
    <name evidence="2" type="ORF">Ga0080559_TMP4365</name>
</gene>
<reference evidence="2 3" key="1">
    <citation type="submission" date="2016-03" db="EMBL/GenBank/DDBJ databases">
        <title>Deep-sea bacteria in the southern Pacific.</title>
        <authorList>
            <person name="Tang K."/>
        </authorList>
    </citation>
    <scope>NUCLEOTIDE SEQUENCE [LARGE SCALE GENOMIC DNA]</scope>
    <source>
        <strain evidence="2 3">JLT2016</strain>
    </source>
</reference>
<feature type="compositionally biased region" description="Polar residues" evidence="1">
    <location>
        <begin position="13"/>
        <end position="22"/>
    </location>
</feature>
<protein>
    <submittedName>
        <fullName evidence="2">Uncharacterized protein</fullName>
    </submittedName>
</protein>
<sequence>MVVSMGQTMIETQTHSIPQLNDSAEPANNWEPPAAPLDMPRQALEREAGASDWGAVLRLFRTRTRA</sequence>
<dbReference type="AlphaFoldDB" id="A0A1U7DAH4"/>
<evidence type="ECO:0000256" key="1">
    <source>
        <dbReference type="SAM" id="MobiDB-lite"/>
    </source>
</evidence>
<dbReference type="KEGG" id="tpro:Ga0080559_TMP4365"/>
<evidence type="ECO:0000313" key="3">
    <source>
        <dbReference type="Proteomes" id="UP000186559"/>
    </source>
</evidence>
<organism evidence="2 3">
    <name type="scientific">Salipiger profundus</name>
    <dbReference type="NCBI Taxonomy" id="1229727"/>
    <lineage>
        <taxon>Bacteria</taxon>
        <taxon>Pseudomonadati</taxon>
        <taxon>Pseudomonadota</taxon>
        <taxon>Alphaproteobacteria</taxon>
        <taxon>Rhodobacterales</taxon>
        <taxon>Roseobacteraceae</taxon>
        <taxon>Salipiger</taxon>
    </lineage>
</organism>
<accession>A0A1U7DAH4</accession>
<proteinExistence type="predicted"/>
<name>A0A1U7DAH4_9RHOB</name>
<dbReference type="EMBL" id="CP014796">
    <property type="protein sequence ID" value="APX25161.1"/>
    <property type="molecule type" value="Genomic_DNA"/>
</dbReference>
<dbReference type="Proteomes" id="UP000186559">
    <property type="component" value="Chromosome"/>
</dbReference>
<dbReference type="STRING" id="1229727.Ga0080559_TMP4365"/>
<feature type="region of interest" description="Disordered" evidence="1">
    <location>
        <begin position="13"/>
        <end position="37"/>
    </location>
</feature>
<keyword evidence="3" id="KW-1185">Reference proteome</keyword>
<evidence type="ECO:0000313" key="2">
    <source>
        <dbReference type="EMBL" id="APX25161.1"/>
    </source>
</evidence>